<evidence type="ECO:0000313" key="3">
    <source>
        <dbReference type="Proteomes" id="UP001158644"/>
    </source>
</evidence>
<dbReference type="RefSeq" id="WP_279991824.1">
    <property type="nucleotide sequence ID" value="NZ_JAOBZK010000040.1"/>
</dbReference>
<sequence length="105" mass="11927">MKASLNILCVVMAFAFGPQAVAQATATSAPQQPAQVSTERGYSDRGLTRAEVRADLAVWKRAGMDKFWNKSQTPDIYSREYRMAHAEYIRMRNGPEYKEALRRLQ</sequence>
<evidence type="ECO:0000313" key="2">
    <source>
        <dbReference type="EMBL" id="MDH1180867.1"/>
    </source>
</evidence>
<keyword evidence="1" id="KW-0732">Signal</keyword>
<name>A0ABD4YZD7_9BURK</name>
<organism evidence="2 3">
    <name type="scientific">Achromobacter mucicolens</name>
    <dbReference type="NCBI Taxonomy" id="1389922"/>
    <lineage>
        <taxon>Bacteria</taxon>
        <taxon>Pseudomonadati</taxon>
        <taxon>Pseudomonadota</taxon>
        <taxon>Betaproteobacteria</taxon>
        <taxon>Burkholderiales</taxon>
        <taxon>Alcaligenaceae</taxon>
        <taxon>Achromobacter</taxon>
    </lineage>
</organism>
<feature type="chain" id="PRO_5044846740" evidence="1">
    <location>
        <begin position="23"/>
        <end position="105"/>
    </location>
</feature>
<dbReference type="Pfam" id="PF13663">
    <property type="entry name" value="DUF4148"/>
    <property type="match status" value="1"/>
</dbReference>
<dbReference type="EMBL" id="JAOBZK010000040">
    <property type="protein sequence ID" value="MDH1180867.1"/>
    <property type="molecule type" value="Genomic_DNA"/>
</dbReference>
<gene>
    <name evidence="2" type="ORF">N5C72_22530</name>
</gene>
<dbReference type="Proteomes" id="UP001158644">
    <property type="component" value="Unassembled WGS sequence"/>
</dbReference>
<accession>A0ABD4YZD7</accession>
<protein>
    <submittedName>
        <fullName evidence="2">DUF4148 domain-containing protein</fullName>
    </submittedName>
</protein>
<dbReference type="InterPro" id="IPR025421">
    <property type="entry name" value="DUF4148"/>
</dbReference>
<dbReference type="AlphaFoldDB" id="A0ABD4YZD7"/>
<comment type="caution">
    <text evidence="2">The sequence shown here is derived from an EMBL/GenBank/DDBJ whole genome shotgun (WGS) entry which is preliminary data.</text>
</comment>
<proteinExistence type="predicted"/>
<reference evidence="2 3" key="1">
    <citation type="submission" date="2022-09" db="EMBL/GenBank/DDBJ databases">
        <title>Intensive care unit water sources are persistently colonized with multi-drug resistant bacteria and are the site of extensive horizontal gene transfer of antibiotic resistance genes.</title>
        <authorList>
            <person name="Diorio-Toth L."/>
        </authorList>
    </citation>
    <scope>NUCLEOTIDE SEQUENCE [LARGE SCALE GENOMIC DNA]</scope>
    <source>
        <strain evidence="2 3">GD03967</strain>
    </source>
</reference>
<feature type="signal peptide" evidence="1">
    <location>
        <begin position="1"/>
        <end position="22"/>
    </location>
</feature>
<evidence type="ECO:0000256" key="1">
    <source>
        <dbReference type="SAM" id="SignalP"/>
    </source>
</evidence>